<keyword evidence="7" id="KW-0808">Transferase</keyword>
<dbReference type="InterPro" id="IPR005111">
    <property type="entry name" value="MoeA_C_domain_IV"/>
</dbReference>
<comment type="similarity">
    <text evidence="3 7">Belongs to the MoeA family.</text>
</comment>
<keyword evidence="7" id="KW-0460">Magnesium</keyword>
<feature type="domain" description="MoaB/Mog" evidence="8">
    <location>
        <begin position="189"/>
        <end position="326"/>
    </location>
</feature>
<comment type="catalytic activity">
    <reaction evidence="6">
        <text>adenylyl-molybdopterin + molybdate = Mo-molybdopterin + AMP + H(+)</text>
        <dbReference type="Rhea" id="RHEA:35047"/>
        <dbReference type="ChEBI" id="CHEBI:15378"/>
        <dbReference type="ChEBI" id="CHEBI:36264"/>
        <dbReference type="ChEBI" id="CHEBI:62727"/>
        <dbReference type="ChEBI" id="CHEBI:71302"/>
        <dbReference type="ChEBI" id="CHEBI:456215"/>
        <dbReference type="EC" id="2.10.1.1"/>
    </reaction>
</comment>
<dbReference type="SMART" id="SM00852">
    <property type="entry name" value="MoCF_biosynth"/>
    <property type="match status" value="1"/>
</dbReference>
<dbReference type="InterPro" id="IPR036135">
    <property type="entry name" value="MoeA_linker/N_sf"/>
</dbReference>
<proteinExistence type="inferred from homology"/>
<comment type="caution">
    <text evidence="9">The sequence shown here is derived from an EMBL/GenBank/DDBJ whole genome shotgun (WGS) entry which is preliminary data.</text>
</comment>
<dbReference type="Pfam" id="PF03454">
    <property type="entry name" value="MoeA_C"/>
    <property type="match status" value="1"/>
</dbReference>
<evidence type="ECO:0000256" key="7">
    <source>
        <dbReference type="RuleBase" id="RU365090"/>
    </source>
</evidence>
<evidence type="ECO:0000256" key="2">
    <source>
        <dbReference type="ARBA" id="ARBA00005046"/>
    </source>
</evidence>
<evidence type="ECO:0000313" key="9">
    <source>
        <dbReference type="EMBL" id="GMA95065.1"/>
    </source>
</evidence>
<dbReference type="Gene3D" id="3.40.980.10">
    <property type="entry name" value="MoaB/Mog-like domain"/>
    <property type="match status" value="1"/>
</dbReference>
<dbReference type="InterPro" id="IPR036688">
    <property type="entry name" value="MoeA_C_domain_IV_sf"/>
</dbReference>
<keyword evidence="5 7" id="KW-0501">Molybdenum cofactor biosynthesis</keyword>
<dbReference type="SUPFAM" id="SSF53218">
    <property type="entry name" value="Molybdenum cofactor biosynthesis proteins"/>
    <property type="match status" value="1"/>
</dbReference>
<dbReference type="Gene3D" id="3.90.105.10">
    <property type="entry name" value="Molybdopterin biosynthesis moea protein, domain 2"/>
    <property type="match status" value="1"/>
</dbReference>
<dbReference type="PANTHER" id="PTHR10192:SF5">
    <property type="entry name" value="GEPHYRIN"/>
    <property type="match status" value="1"/>
</dbReference>
<sequence>MPQDSAPLRPLDDQIARVLGLATPLPIVRMPLAEAAGRTLAAPAVAAVDLPLFDSAAMDGYAVRAADVSITPVTLRVVADIPAGSALDPELPPRCAVRIMTGAAVPGGADTVVPFEQTEGGRAAGRGSLPASVTVLAATAGAHVRHRGEDVRPGDSVLPAGVELGARRLSTAAAAGIAEVDVRPAPRVAVISTGSELAAPGAALGRGRVPESNSLLIAGLVREAGAHPVLVATVADRVEGLQRTLADARAAGADLVVTTGGVSAGAYEVVRDALAAELEFVEVAMQPGRPQASGRLPGGPLVVSLPGTPTAAAVVFELVVRPALLALQGRAALHRPRLRMPVDARYRRRPGRTGYRPVAIDRDDPAAWIARDTASAVSRSGPHSVTGLGSADGLAVIPAGEGAIEPGDAVEVVLLG</sequence>
<dbReference type="Pfam" id="PF00994">
    <property type="entry name" value="MoCF_biosynth"/>
    <property type="match status" value="1"/>
</dbReference>
<keyword evidence="10" id="KW-1185">Reference proteome</keyword>
<comment type="pathway">
    <text evidence="2 7">Cofactor biosynthesis; molybdopterin biosynthesis.</text>
</comment>
<organism evidence="9 10">
    <name type="scientific">Pseudolysinimonas kribbensis</name>
    <dbReference type="NCBI Taxonomy" id="433641"/>
    <lineage>
        <taxon>Bacteria</taxon>
        <taxon>Bacillati</taxon>
        <taxon>Actinomycetota</taxon>
        <taxon>Actinomycetes</taxon>
        <taxon>Micrococcales</taxon>
        <taxon>Microbacteriaceae</taxon>
        <taxon>Pseudolysinimonas</taxon>
    </lineage>
</organism>
<gene>
    <name evidence="9" type="primary">moeA_2</name>
    <name evidence="9" type="ORF">GCM10025881_18890</name>
</gene>
<dbReference type="InterPro" id="IPR005110">
    <property type="entry name" value="MoeA_linker/N"/>
</dbReference>
<keyword evidence="4 7" id="KW-0500">Molybdenum</keyword>
<keyword evidence="7" id="KW-0479">Metal-binding</keyword>
<dbReference type="Pfam" id="PF03453">
    <property type="entry name" value="MoeA_N"/>
    <property type="match status" value="1"/>
</dbReference>
<evidence type="ECO:0000256" key="3">
    <source>
        <dbReference type="ARBA" id="ARBA00010763"/>
    </source>
</evidence>
<dbReference type="InterPro" id="IPR036425">
    <property type="entry name" value="MoaB/Mog-like_dom_sf"/>
</dbReference>
<dbReference type="CDD" id="cd00887">
    <property type="entry name" value="MoeA"/>
    <property type="match status" value="1"/>
</dbReference>
<dbReference type="Proteomes" id="UP001157034">
    <property type="component" value="Unassembled WGS sequence"/>
</dbReference>
<dbReference type="EC" id="2.10.1.1" evidence="7"/>
<dbReference type="SUPFAM" id="SSF63867">
    <property type="entry name" value="MoeA C-terminal domain-like"/>
    <property type="match status" value="1"/>
</dbReference>
<reference evidence="10" key="1">
    <citation type="journal article" date="2019" name="Int. J. Syst. Evol. Microbiol.">
        <title>The Global Catalogue of Microorganisms (GCM) 10K type strain sequencing project: providing services to taxonomists for standard genome sequencing and annotation.</title>
        <authorList>
            <consortium name="The Broad Institute Genomics Platform"/>
            <consortium name="The Broad Institute Genome Sequencing Center for Infectious Disease"/>
            <person name="Wu L."/>
            <person name="Ma J."/>
        </authorList>
    </citation>
    <scope>NUCLEOTIDE SEQUENCE [LARGE SCALE GENOMIC DNA]</scope>
    <source>
        <strain evidence="10">NBRC 108894</strain>
    </source>
</reference>
<dbReference type="Gene3D" id="2.170.190.11">
    <property type="entry name" value="Molybdopterin biosynthesis moea protein, domain 3"/>
    <property type="match status" value="1"/>
</dbReference>
<dbReference type="NCBIfam" id="NF045515">
    <property type="entry name" value="Glp_gephyrin"/>
    <property type="match status" value="1"/>
</dbReference>
<accession>A0ABQ6K7X6</accession>
<dbReference type="SUPFAM" id="SSF63882">
    <property type="entry name" value="MoeA N-terminal region -like"/>
    <property type="match status" value="1"/>
</dbReference>
<dbReference type="InterPro" id="IPR038987">
    <property type="entry name" value="MoeA-like"/>
</dbReference>
<comment type="cofactor">
    <cofactor evidence="7">
        <name>Mg(2+)</name>
        <dbReference type="ChEBI" id="CHEBI:18420"/>
    </cofactor>
</comment>
<dbReference type="InterPro" id="IPR001453">
    <property type="entry name" value="MoaB/Mog_dom"/>
</dbReference>
<dbReference type="RefSeq" id="WP_284253915.1">
    <property type="nucleotide sequence ID" value="NZ_BAAAQO010000002.1"/>
</dbReference>
<evidence type="ECO:0000256" key="4">
    <source>
        <dbReference type="ARBA" id="ARBA00022505"/>
    </source>
</evidence>
<evidence type="ECO:0000313" key="10">
    <source>
        <dbReference type="Proteomes" id="UP001157034"/>
    </source>
</evidence>
<protein>
    <recommendedName>
        <fullName evidence="7">Molybdopterin molybdenumtransferase</fullName>
        <ecNumber evidence="7">2.10.1.1</ecNumber>
    </recommendedName>
</protein>
<dbReference type="Gene3D" id="2.40.340.10">
    <property type="entry name" value="MoeA, C-terminal, domain IV"/>
    <property type="match status" value="1"/>
</dbReference>
<dbReference type="NCBIfam" id="TIGR00177">
    <property type="entry name" value="molyb_syn"/>
    <property type="match status" value="1"/>
</dbReference>
<evidence type="ECO:0000256" key="5">
    <source>
        <dbReference type="ARBA" id="ARBA00023150"/>
    </source>
</evidence>
<dbReference type="PANTHER" id="PTHR10192">
    <property type="entry name" value="MOLYBDOPTERIN BIOSYNTHESIS PROTEIN"/>
    <property type="match status" value="1"/>
</dbReference>
<evidence type="ECO:0000256" key="1">
    <source>
        <dbReference type="ARBA" id="ARBA00002901"/>
    </source>
</evidence>
<name>A0ABQ6K7X6_9MICO</name>
<comment type="function">
    <text evidence="1 7">Catalyzes the insertion of molybdate into adenylated molybdopterin with the concomitant release of AMP.</text>
</comment>
<dbReference type="EMBL" id="BSVB01000001">
    <property type="protein sequence ID" value="GMA95065.1"/>
    <property type="molecule type" value="Genomic_DNA"/>
</dbReference>
<evidence type="ECO:0000259" key="8">
    <source>
        <dbReference type="SMART" id="SM00852"/>
    </source>
</evidence>
<evidence type="ECO:0000256" key="6">
    <source>
        <dbReference type="ARBA" id="ARBA00047317"/>
    </source>
</evidence>